<evidence type="ECO:0000313" key="3">
    <source>
        <dbReference type="Proteomes" id="UP001428817"/>
    </source>
</evidence>
<organism evidence="2 3">
    <name type="scientific">Pseudonocardia eucalypti</name>
    <dbReference type="NCBI Taxonomy" id="648755"/>
    <lineage>
        <taxon>Bacteria</taxon>
        <taxon>Bacillati</taxon>
        <taxon>Actinomycetota</taxon>
        <taxon>Actinomycetes</taxon>
        <taxon>Pseudonocardiales</taxon>
        <taxon>Pseudonocardiaceae</taxon>
        <taxon>Pseudonocardia</taxon>
    </lineage>
</organism>
<dbReference type="InterPro" id="IPR000073">
    <property type="entry name" value="AB_hydrolase_1"/>
</dbReference>
<dbReference type="PRINTS" id="PR00412">
    <property type="entry name" value="EPOXHYDRLASE"/>
</dbReference>
<sequence length="382" mass="41116">MNRKRRIAGGVIGGVLGAAATGAAVGVATRWSRLSRERRAIEADSGATPELGLLPPGTPWSVTADDGVRLDAEVVELTGGPNGGRKRNDGPSQTVVLVHGFALDRRCWHFQRRALAELADPRVRLVLFDQRGHGRSERPPRESCTIAQLGEDLDAVLRALAPEGPVVLVGHSMGGMAIMALAERHPELFADRIAGVALLCTSAGEIGSQGLPATFMSRYNPLTRTVGALAGWQPRLVERARRLIGDLVWGVTRAYAYGDRKVAHWLVDFVHQMISANAVDALIDFVDTLNTHDRLAALPALARCRTLIVAGEADRMIPLRHGEVIAAELPDATMVRLPGVGHMAMIEQPEQVNEALAELLRRVAADRPGGVVGALRKLRKRA</sequence>
<name>A0ABP9PI55_9PSEU</name>
<feature type="domain" description="AB hydrolase-1" evidence="1">
    <location>
        <begin position="95"/>
        <end position="355"/>
    </location>
</feature>
<dbReference type="PANTHER" id="PTHR43194">
    <property type="entry name" value="HYDROLASE ALPHA/BETA FOLD FAMILY"/>
    <property type="match status" value="1"/>
</dbReference>
<dbReference type="PANTHER" id="PTHR43194:SF2">
    <property type="entry name" value="PEROXISOMAL MEMBRANE PROTEIN LPX1"/>
    <property type="match status" value="1"/>
</dbReference>
<dbReference type="RefSeq" id="WP_185058951.1">
    <property type="nucleotide sequence ID" value="NZ_BAABJP010000001.1"/>
</dbReference>
<evidence type="ECO:0000313" key="2">
    <source>
        <dbReference type="EMBL" id="GAA5146983.1"/>
    </source>
</evidence>
<proteinExistence type="predicted"/>
<evidence type="ECO:0000259" key="1">
    <source>
        <dbReference type="Pfam" id="PF12697"/>
    </source>
</evidence>
<dbReference type="EMBL" id="BAABJP010000001">
    <property type="protein sequence ID" value="GAA5146983.1"/>
    <property type="molecule type" value="Genomic_DNA"/>
</dbReference>
<keyword evidence="2" id="KW-0378">Hydrolase</keyword>
<gene>
    <name evidence="2" type="ORF">GCM10023321_07260</name>
</gene>
<dbReference type="Proteomes" id="UP001428817">
    <property type="component" value="Unassembled WGS sequence"/>
</dbReference>
<comment type="caution">
    <text evidence="2">The sequence shown here is derived from an EMBL/GenBank/DDBJ whole genome shotgun (WGS) entry which is preliminary data.</text>
</comment>
<dbReference type="Pfam" id="PF12697">
    <property type="entry name" value="Abhydrolase_6"/>
    <property type="match status" value="1"/>
</dbReference>
<reference evidence="3" key="1">
    <citation type="journal article" date="2019" name="Int. J. Syst. Evol. Microbiol.">
        <title>The Global Catalogue of Microorganisms (GCM) 10K type strain sequencing project: providing services to taxonomists for standard genome sequencing and annotation.</title>
        <authorList>
            <consortium name="The Broad Institute Genomics Platform"/>
            <consortium name="The Broad Institute Genome Sequencing Center for Infectious Disease"/>
            <person name="Wu L."/>
            <person name="Ma J."/>
        </authorList>
    </citation>
    <scope>NUCLEOTIDE SEQUENCE [LARGE SCALE GENOMIC DNA]</scope>
    <source>
        <strain evidence="3">JCM 18303</strain>
    </source>
</reference>
<dbReference type="Gene3D" id="3.40.50.1820">
    <property type="entry name" value="alpha/beta hydrolase"/>
    <property type="match status" value="1"/>
</dbReference>
<dbReference type="GO" id="GO:0016787">
    <property type="term" value="F:hydrolase activity"/>
    <property type="evidence" value="ECO:0007669"/>
    <property type="project" value="UniProtKB-KW"/>
</dbReference>
<dbReference type="InterPro" id="IPR050228">
    <property type="entry name" value="Carboxylesterase_BioH"/>
</dbReference>
<keyword evidence="3" id="KW-1185">Reference proteome</keyword>
<dbReference type="InterPro" id="IPR000639">
    <property type="entry name" value="Epox_hydrolase-like"/>
</dbReference>
<dbReference type="SUPFAM" id="SSF53474">
    <property type="entry name" value="alpha/beta-Hydrolases"/>
    <property type="match status" value="1"/>
</dbReference>
<accession>A0ABP9PI55</accession>
<protein>
    <submittedName>
        <fullName evidence="2">Alpha/beta hydrolase</fullName>
    </submittedName>
</protein>
<dbReference type="InterPro" id="IPR029058">
    <property type="entry name" value="AB_hydrolase_fold"/>
</dbReference>